<sequence length="116" mass="13247">MTTIALSYSRIYNKAPQANWKIICFTGFILCSFLLVFYIYQIINLTKGSYSINSYEKQLALVSEENKDLEFSFAESNFLGQVLAKTQKLNFQKTISVSYVQILDSSVASVQKDNMK</sequence>
<dbReference type="EMBL" id="LBSM01000003">
    <property type="protein sequence ID" value="KKQ18613.1"/>
    <property type="molecule type" value="Genomic_DNA"/>
</dbReference>
<dbReference type="Proteomes" id="UP000034508">
    <property type="component" value="Unassembled WGS sequence"/>
</dbReference>
<dbReference type="AlphaFoldDB" id="A0A0G0FHX9"/>
<keyword evidence="1" id="KW-1133">Transmembrane helix</keyword>
<evidence type="ECO:0000256" key="1">
    <source>
        <dbReference type="SAM" id="Phobius"/>
    </source>
</evidence>
<feature type="transmembrane region" description="Helical" evidence="1">
    <location>
        <begin position="20"/>
        <end position="40"/>
    </location>
</feature>
<evidence type="ECO:0000313" key="3">
    <source>
        <dbReference type="Proteomes" id="UP000034508"/>
    </source>
</evidence>
<gene>
    <name evidence="2" type="ORF">US31_C0003G0042</name>
</gene>
<keyword evidence="1" id="KW-0812">Transmembrane</keyword>
<evidence type="ECO:0000313" key="2">
    <source>
        <dbReference type="EMBL" id="KKQ18613.1"/>
    </source>
</evidence>
<organism evidence="2 3">
    <name type="scientific">Berkelbacteria bacterium GW2011_GWA1_36_9</name>
    <dbReference type="NCBI Taxonomy" id="1618331"/>
    <lineage>
        <taxon>Bacteria</taxon>
        <taxon>Candidatus Berkelbacteria</taxon>
    </lineage>
</organism>
<name>A0A0G0FHX9_9BACT</name>
<proteinExistence type="predicted"/>
<protein>
    <submittedName>
        <fullName evidence="2">Uncharacterized protein</fullName>
    </submittedName>
</protein>
<accession>A0A0G0FHX9</accession>
<comment type="caution">
    <text evidence="2">The sequence shown here is derived from an EMBL/GenBank/DDBJ whole genome shotgun (WGS) entry which is preliminary data.</text>
</comment>
<reference evidence="2 3" key="1">
    <citation type="journal article" date="2015" name="Nature">
        <title>rRNA introns, odd ribosomes, and small enigmatic genomes across a large radiation of phyla.</title>
        <authorList>
            <person name="Brown C.T."/>
            <person name="Hug L.A."/>
            <person name="Thomas B.C."/>
            <person name="Sharon I."/>
            <person name="Castelle C.J."/>
            <person name="Singh A."/>
            <person name="Wilkins M.J."/>
            <person name="Williams K.H."/>
            <person name="Banfield J.F."/>
        </authorList>
    </citation>
    <scope>NUCLEOTIDE SEQUENCE [LARGE SCALE GENOMIC DNA]</scope>
</reference>
<keyword evidence="1" id="KW-0472">Membrane</keyword>